<dbReference type="GeneID" id="11504388"/>
<dbReference type="GO" id="GO:0015204">
    <property type="term" value="F:urea transmembrane transporter activity"/>
    <property type="evidence" value="ECO:0007669"/>
    <property type="project" value="InterPro"/>
</dbReference>
<evidence type="ECO:0000256" key="4">
    <source>
        <dbReference type="ARBA" id="ARBA00022692"/>
    </source>
</evidence>
<feature type="transmembrane region" description="Helical" evidence="8">
    <location>
        <begin position="174"/>
        <end position="196"/>
    </location>
</feature>
<keyword evidence="6 8" id="KW-0472">Membrane</keyword>
<evidence type="ECO:0000313" key="10">
    <source>
        <dbReference type="Proteomes" id="UP000005627"/>
    </source>
</evidence>
<keyword evidence="10" id="KW-1185">Reference proteome</keyword>
<organism evidence="9 10">
    <name type="scientific">Torulaspora delbrueckii</name>
    <name type="common">Yeast</name>
    <name type="synonym">Candida colliculosa</name>
    <dbReference type="NCBI Taxonomy" id="4950"/>
    <lineage>
        <taxon>Eukaryota</taxon>
        <taxon>Fungi</taxon>
        <taxon>Dikarya</taxon>
        <taxon>Ascomycota</taxon>
        <taxon>Saccharomycotina</taxon>
        <taxon>Saccharomycetes</taxon>
        <taxon>Saccharomycetales</taxon>
        <taxon>Saccharomycetaceae</taxon>
        <taxon>Torulaspora</taxon>
    </lineage>
</organism>
<feature type="transmembrane region" description="Helical" evidence="8">
    <location>
        <begin position="432"/>
        <end position="453"/>
    </location>
</feature>
<dbReference type="EMBL" id="HE616748">
    <property type="protein sequence ID" value="CCE93385.1"/>
    <property type="molecule type" value="Genomic_DNA"/>
</dbReference>
<dbReference type="PROSITE" id="PS50283">
    <property type="entry name" value="NA_SOLUT_SYMP_3"/>
    <property type="match status" value="1"/>
</dbReference>
<keyword evidence="5 8" id="KW-1133">Transmembrane helix</keyword>
<dbReference type="InterPro" id="IPR031155">
    <property type="entry name" value="DUR"/>
</dbReference>
<dbReference type="GO" id="GO:0015489">
    <property type="term" value="F:putrescine transmembrane transporter activity"/>
    <property type="evidence" value="ECO:0007669"/>
    <property type="project" value="TreeGrafter"/>
</dbReference>
<feature type="transmembrane region" description="Helical" evidence="8">
    <location>
        <begin position="290"/>
        <end position="310"/>
    </location>
</feature>
<dbReference type="RefSeq" id="XP_003682596.1">
    <property type="nucleotide sequence ID" value="XM_003682548.1"/>
</dbReference>
<dbReference type="eggNOG" id="KOG2348">
    <property type="taxonomic scope" value="Eukaryota"/>
</dbReference>
<evidence type="ECO:0000256" key="8">
    <source>
        <dbReference type="SAM" id="Phobius"/>
    </source>
</evidence>
<comment type="similarity">
    <text evidence="2 7">Belongs to the sodium:solute symporter (SSF) (TC 2.A.21) family.</text>
</comment>
<dbReference type="InterPro" id="IPR038377">
    <property type="entry name" value="Na/Glc_symporter_sf"/>
</dbReference>
<feature type="transmembrane region" description="Helical" evidence="8">
    <location>
        <begin position="330"/>
        <end position="351"/>
    </location>
</feature>
<dbReference type="Gene3D" id="1.20.1730.10">
    <property type="entry name" value="Sodium/glucose cotransporter"/>
    <property type="match status" value="1"/>
</dbReference>
<dbReference type="PANTHER" id="PTHR46154">
    <property type="match status" value="1"/>
</dbReference>
<dbReference type="CDD" id="cd11476">
    <property type="entry name" value="SLC5sbd_DUR3"/>
    <property type="match status" value="1"/>
</dbReference>
<dbReference type="OrthoDB" id="6132759at2759"/>
<keyword evidence="3" id="KW-0813">Transport</keyword>
<dbReference type="KEGG" id="tdl:TDEL_0G00180"/>
<dbReference type="GO" id="GO:0005886">
    <property type="term" value="C:plasma membrane"/>
    <property type="evidence" value="ECO:0007669"/>
    <property type="project" value="TreeGrafter"/>
</dbReference>
<dbReference type="GO" id="GO:0015606">
    <property type="term" value="F:spermidine transmembrane transporter activity"/>
    <property type="evidence" value="ECO:0007669"/>
    <property type="project" value="TreeGrafter"/>
</dbReference>
<dbReference type="PANTHER" id="PTHR46154:SF4">
    <property type="entry name" value="UREA ACTIVE TRANSPORTER"/>
    <property type="match status" value="1"/>
</dbReference>
<reference evidence="9 10" key="1">
    <citation type="journal article" date="2011" name="Proc. Natl. Acad. Sci. U.S.A.">
        <title>Evolutionary erosion of yeast sex chromosomes by mating-type switching accidents.</title>
        <authorList>
            <person name="Gordon J.L."/>
            <person name="Armisen D."/>
            <person name="Proux-Wera E."/>
            <person name="Oheigeartaigh S.S."/>
            <person name="Byrne K.P."/>
            <person name="Wolfe K.H."/>
        </authorList>
    </citation>
    <scope>NUCLEOTIDE SEQUENCE [LARGE SCALE GENOMIC DNA]</scope>
    <source>
        <strain evidence="10">ATCC 10662 / CBS 1146 / NBRC 0425 / NCYC 2629 / NRRL Y-866</strain>
    </source>
</reference>
<accession>G8ZYB0</accession>
<dbReference type="Pfam" id="PF00474">
    <property type="entry name" value="SSF"/>
    <property type="match status" value="1"/>
</dbReference>
<keyword evidence="4 8" id="KW-0812">Transmembrane</keyword>
<dbReference type="HOGENOM" id="CLU_010778_4_0_1"/>
<feature type="transmembrane region" description="Helical" evidence="8">
    <location>
        <begin position="237"/>
        <end position="256"/>
    </location>
</feature>
<feature type="transmembrane region" description="Helical" evidence="8">
    <location>
        <begin position="6"/>
        <end position="23"/>
    </location>
</feature>
<name>G8ZYB0_TORDE</name>
<evidence type="ECO:0008006" key="11">
    <source>
        <dbReference type="Google" id="ProtNLM"/>
    </source>
</evidence>
<feature type="transmembrane region" description="Helical" evidence="8">
    <location>
        <begin position="262"/>
        <end position="283"/>
    </location>
</feature>
<dbReference type="AlphaFoldDB" id="G8ZYB0"/>
<gene>
    <name evidence="9" type="primary">TDEL0G00180</name>
    <name evidence="9" type="ORF">TDEL_0G00180</name>
</gene>
<sequence>MHVVAASFLLPLNVIVYTALGGLKATFISDWVHTVIIYLILIVSVYTTYCSSSLIGSPGKMWDLLKEIQDVFPMASGKSYLSFKSRDMILLSWSVTLGGMSSVLGDPGYSQRAIASDSRSVFLGYTMGGLCWWVIPWALGSSAGLACRALLTNPASVTFPNELSPAELNASMPVIYGLAAIFGKSGAAAGLVMLFMSVTSATSAELIAFSSITTYDLYRTYINPNATGKQLVRASHISVISFGIFMAALSVVFNYIGVTVGWLLSFLGILLNPEAGAVVLCLFWPRMTKLGLLIGAPLGTVTGIVCWLGSTYAFGGHVVNKNTVMTAEATFIGNIVSLFSGTIYIIVFSLLTPNSASYDLRLLRNAIKVADDVDDEEEKALILTEADEKVLGHQSYLSLAVNVFVLLGVYVVVTCALYGWGGDFSKSSFTAFMVVMMIWLLVAAFSIILLPLWQGRDTIKLVVRSILKKEPEVVYFTDAASSSSQGDAVQDGEIVAGKKNDIHITVSGM</sequence>
<evidence type="ECO:0000256" key="3">
    <source>
        <dbReference type="ARBA" id="ARBA00022448"/>
    </source>
</evidence>
<evidence type="ECO:0000256" key="5">
    <source>
        <dbReference type="ARBA" id="ARBA00022989"/>
    </source>
</evidence>
<feature type="transmembrane region" description="Helical" evidence="8">
    <location>
        <begin position="121"/>
        <end position="139"/>
    </location>
</feature>
<evidence type="ECO:0000256" key="1">
    <source>
        <dbReference type="ARBA" id="ARBA00004141"/>
    </source>
</evidence>
<comment type="subcellular location">
    <subcellularLocation>
        <location evidence="1">Membrane</location>
        <topology evidence="1">Multi-pass membrane protein</topology>
    </subcellularLocation>
</comment>
<evidence type="ECO:0000313" key="9">
    <source>
        <dbReference type="EMBL" id="CCE93385.1"/>
    </source>
</evidence>
<feature type="transmembrane region" description="Helical" evidence="8">
    <location>
        <begin position="35"/>
        <end position="55"/>
    </location>
</feature>
<dbReference type="STRING" id="1076872.G8ZYB0"/>
<dbReference type="InterPro" id="IPR001734">
    <property type="entry name" value="Na/solute_symporter"/>
</dbReference>
<feature type="transmembrane region" description="Helical" evidence="8">
    <location>
        <begin position="399"/>
        <end position="420"/>
    </location>
</feature>
<evidence type="ECO:0000256" key="6">
    <source>
        <dbReference type="ARBA" id="ARBA00023136"/>
    </source>
</evidence>
<proteinExistence type="inferred from homology"/>
<dbReference type="InParanoid" id="G8ZYB0"/>
<evidence type="ECO:0000256" key="2">
    <source>
        <dbReference type="ARBA" id="ARBA00006434"/>
    </source>
</evidence>
<protein>
    <recommendedName>
        <fullName evidence="11">Urea active transporter</fullName>
    </recommendedName>
</protein>
<dbReference type="Proteomes" id="UP000005627">
    <property type="component" value="Chromosome 7"/>
</dbReference>
<evidence type="ECO:0000256" key="7">
    <source>
        <dbReference type="RuleBase" id="RU362091"/>
    </source>
</evidence>